<reference evidence="1" key="1">
    <citation type="submission" date="2014-11" db="EMBL/GenBank/DDBJ databases">
        <authorList>
            <person name="Amaro Gonzalez C."/>
        </authorList>
    </citation>
    <scope>NUCLEOTIDE SEQUENCE</scope>
</reference>
<reference evidence="1" key="2">
    <citation type="journal article" date="2015" name="Fish Shellfish Immunol.">
        <title>Early steps in the European eel (Anguilla anguilla)-Vibrio vulnificus interaction in the gills: Role of the RtxA13 toxin.</title>
        <authorList>
            <person name="Callol A."/>
            <person name="Pajuelo D."/>
            <person name="Ebbesson L."/>
            <person name="Teles M."/>
            <person name="MacKenzie S."/>
            <person name="Amaro C."/>
        </authorList>
    </citation>
    <scope>NUCLEOTIDE SEQUENCE</scope>
</reference>
<sequence>MYRNITTKNSKLLLLPSRSIHNSRLLTKV</sequence>
<protein>
    <submittedName>
        <fullName evidence="1">Uncharacterized protein</fullName>
    </submittedName>
</protein>
<name>A0A0E9SSM8_ANGAN</name>
<dbReference type="AlphaFoldDB" id="A0A0E9SSM8"/>
<organism evidence="1">
    <name type="scientific">Anguilla anguilla</name>
    <name type="common">European freshwater eel</name>
    <name type="synonym">Muraena anguilla</name>
    <dbReference type="NCBI Taxonomy" id="7936"/>
    <lineage>
        <taxon>Eukaryota</taxon>
        <taxon>Metazoa</taxon>
        <taxon>Chordata</taxon>
        <taxon>Craniata</taxon>
        <taxon>Vertebrata</taxon>
        <taxon>Euteleostomi</taxon>
        <taxon>Actinopterygii</taxon>
        <taxon>Neopterygii</taxon>
        <taxon>Teleostei</taxon>
        <taxon>Anguilliformes</taxon>
        <taxon>Anguillidae</taxon>
        <taxon>Anguilla</taxon>
    </lineage>
</organism>
<accession>A0A0E9SSM8</accession>
<proteinExistence type="predicted"/>
<dbReference type="EMBL" id="GBXM01064271">
    <property type="protein sequence ID" value="JAH44306.1"/>
    <property type="molecule type" value="Transcribed_RNA"/>
</dbReference>
<evidence type="ECO:0000313" key="1">
    <source>
        <dbReference type="EMBL" id="JAH44306.1"/>
    </source>
</evidence>